<dbReference type="Gene3D" id="3.30.160.250">
    <property type="match status" value="1"/>
</dbReference>
<evidence type="ECO:0000259" key="1">
    <source>
        <dbReference type="Pfam" id="PF15919"/>
    </source>
</evidence>
<evidence type="ECO:0000313" key="2">
    <source>
        <dbReference type="EMBL" id="KUG14045.1"/>
    </source>
</evidence>
<dbReference type="InterPro" id="IPR035069">
    <property type="entry name" value="TTHA1013/TTHA0281-like"/>
</dbReference>
<dbReference type="Pfam" id="PF15919">
    <property type="entry name" value="HicB_lk_antitox"/>
    <property type="match status" value="1"/>
</dbReference>
<dbReference type="InterPro" id="IPR031807">
    <property type="entry name" value="HicB-like"/>
</dbReference>
<proteinExistence type="predicted"/>
<name>A0A0W8EZR3_9ZZZZ</name>
<dbReference type="AlphaFoldDB" id="A0A0W8EZR3"/>
<gene>
    <name evidence="2" type="ORF">ASZ90_016320</name>
</gene>
<dbReference type="PANTHER" id="PTHR34504:SF2">
    <property type="entry name" value="UPF0150 PROTEIN SSL0259"/>
    <property type="match status" value="1"/>
</dbReference>
<protein>
    <recommendedName>
        <fullName evidence="1">HicB-like antitoxin of toxin-antitoxin system domain-containing protein</fullName>
    </recommendedName>
</protein>
<dbReference type="PANTHER" id="PTHR34504">
    <property type="entry name" value="ANTITOXIN HICB"/>
    <property type="match status" value="1"/>
</dbReference>
<reference evidence="2" key="1">
    <citation type="journal article" date="2015" name="Proc. Natl. Acad. Sci. U.S.A.">
        <title>Networks of energetic and metabolic interactions define dynamics in microbial communities.</title>
        <authorList>
            <person name="Embree M."/>
            <person name="Liu J.K."/>
            <person name="Al-Bassam M.M."/>
            <person name="Zengler K."/>
        </authorList>
    </citation>
    <scope>NUCLEOTIDE SEQUENCE</scope>
</reference>
<dbReference type="EMBL" id="LNQE01001708">
    <property type="protein sequence ID" value="KUG14045.1"/>
    <property type="molecule type" value="Genomic_DNA"/>
</dbReference>
<accession>A0A0W8EZR3</accession>
<sequence length="69" mass="7442">MYRFLIVIEKAGNNYSAYSPDIPGCVATGATPKEAEERMHQAIVLHIEGLIEDGLPVPESHSSATFVAV</sequence>
<comment type="caution">
    <text evidence="2">The sequence shown here is derived from an EMBL/GenBank/DDBJ whole genome shotgun (WGS) entry which is preliminary data.</text>
</comment>
<feature type="domain" description="HicB-like antitoxin of toxin-antitoxin system" evidence="1">
    <location>
        <begin position="4"/>
        <end position="63"/>
    </location>
</feature>
<dbReference type="SUPFAM" id="SSF143100">
    <property type="entry name" value="TTHA1013/TTHA0281-like"/>
    <property type="match status" value="1"/>
</dbReference>
<organism evidence="2">
    <name type="scientific">hydrocarbon metagenome</name>
    <dbReference type="NCBI Taxonomy" id="938273"/>
    <lineage>
        <taxon>unclassified sequences</taxon>
        <taxon>metagenomes</taxon>
        <taxon>ecological metagenomes</taxon>
    </lineage>
</organism>
<dbReference type="InterPro" id="IPR051404">
    <property type="entry name" value="TA_system_antitoxin"/>
</dbReference>